<dbReference type="EMBL" id="JAVDTI010000003">
    <property type="protein sequence ID" value="MDR6806853.1"/>
    <property type="molecule type" value="Genomic_DNA"/>
</dbReference>
<dbReference type="RefSeq" id="WP_309986291.1">
    <property type="nucleotide sequence ID" value="NZ_JAVDTI010000003.1"/>
</dbReference>
<dbReference type="InterPro" id="IPR002347">
    <property type="entry name" value="SDR_fam"/>
</dbReference>
<accession>A0ABU1R0C3</accession>
<dbReference type="CDD" id="cd05233">
    <property type="entry name" value="SDR_c"/>
    <property type="match status" value="1"/>
</dbReference>
<dbReference type="PANTHER" id="PTHR43669:SF3">
    <property type="entry name" value="ALCOHOL DEHYDROGENASE, PUTATIVE (AFU_ORTHOLOGUE AFUA_3G03445)-RELATED"/>
    <property type="match status" value="1"/>
</dbReference>
<protein>
    <submittedName>
        <fullName evidence="3">NAD(P)-dependent dehydrogenase (Short-subunit alcohol dehydrogenase family)</fullName>
    </submittedName>
</protein>
<proteinExistence type="inferred from homology"/>
<dbReference type="Proteomes" id="UP001264980">
    <property type="component" value="Unassembled WGS sequence"/>
</dbReference>
<name>A0ABU1R0C3_9BACT</name>
<gene>
    <name evidence="3" type="ORF">J2W84_003901</name>
</gene>
<evidence type="ECO:0000313" key="4">
    <source>
        <dbReference type="Proteomes" id="UP001264980"/>
    </source>
</evidence>
<dbReference type="PANTHER" id="PTHR43669">
    <property type="entry name" value="5-KETO-D-GLUCONATE 5-REDUCTASE"/>
    <property type="match status" value="1"/>
</dbReference>
<dbReference type="Pfam" id="PF13561">
    <property type="entry name" value="adh_short_C2"/>
    <property type="match status" value="1"/>
</dbReference>
<keyword evidence="2" id="KW-0560">Oxidoreductase</keyword>
<reference evidence="3 4" key="1">
    <citation type="submission" date="2023-07" db="EMBL/GenBank/DDBJ databases">
        <title>Sorghum-associated microbial communities from plants grown in Nebraska, USA.</title>
        <authorList>
            <person name="Schachtman D."/>
        </authorList>
    </citation>
    <scope>NUCLEOTIDE SEQUENCE [LARGE SCALE GENOMIC DNA]</scope>
    <source>
        <strain evidence="3 4">BE57</strain>
    </source>
</reference>
<organism evidence="3 4">
    <name type="scientific">Dyadobacter fermentans</name>
    <dbReference type="NCBI Taxonomy" id="94254"/>
    <lineage>
        <taxon>Bacteria</taxon>
        <taxon>Pseudomonadati</taxon>
        <taxon>Bacteroidota</taxon>
        <taxon>Cytophagia</taxon>
        <taxon>Cytophagales</taxon>
        <taxon>Spirosomataceae</taxon>
        <taxon>Dyadobacter</taxon>
    </lineage>
</organism>
<comment type="similarity">
    <text evidence="1">Belongs to the short-chain dehydrogenases/reductases (SDR) family.</text>
</comment>
<dbReference type="InterPro" id="IPR036291">
    <property type="entry name" value="NAD(P)-bd_dom_sf"/>
</dbReference>
<evidence type="ECO:0000256" key="1">
    <source>
        <dbReference type="ARBA" id="ARBA00006484"/>
    </source>
</evidence>
<dbReference type="PRINTS" id="PR00081">
    <property type="entry name" value="GDHRDH"/>
</dbReference>
<evidence type="ECO:0000256" key="2">
    <source>
        <dbReference type="ARBA" id="ARBA00023002"/>
    </source>
</evidence>
<comment type="caution">
    <text evidence="3">The sequence shown here is derived from an EMBL/GenBank/DDBJ whole genome shotgun (WGS) entry which is preliminary data.</text>
</comment>
<dbReference type="Gene3D" id="3.40.50.720">
    <property type="entry name" value="NAD(P)-binding Rossmann-like Domain"/>
    <property type="match status" value="1"/>
</dbReference>
<dbReference type="SUPFAM" id="SSF51735">
    <property type="entry name" value="NAD(P)-binding Rossmann-fold domains"/>
    <property type="match status" value="1"/>
</dbReference>
<keyword evidence="4" id="KW-1185">Reference proteome</keyword>
<sequence>MLLQNKNAIIFGAGGSLGGAVAQAFAAAGAQVFLSGIHLESVENTAVKIRTAGGNVHTRQVDALDKTEVDAFVSWVAGQYGSVDICFNAIGLEDVQDMPLTEMSVEDFTRPISRAIQSQFLTGTAAGRVMSRQGKGVILSLTATPGGIGYPGTGGFGVACCAIESFSRNLASELGRSGVRVVNIRSGGSPDSRVFVDAFASIGNELASQIIGTMEGDTMLKKLPGMMDIANTAVFAASDWTAMITGTTIDVTGGTTSALNYKTSHDTAFIPPFTSPENSGF</sequence>
<evidence type="ECO:0000313" key="3">
    <source>
        <dbReference type="EMBL" id="MDR6806853.1"/>
    </source>
</evidence>